<sequence length="159" mass="18598">NGLGNLQRGKHHANMDFILFQSILNLPFCWLLLSYDIVCQYSHNLFQRMKQLPSSLQLPERLTKQFSFVIPKFHLYSHGMQCQLCYSGNLLQWSVQSDLKDPEHWWVQINLVSMLTNLMSPWSCCEIINDHTRGWNWCKIIQFGMAATSTLCWELDGAD</sequence>
<keyword evidence="2" id="KW-1185">Reference proteome</keyword>
<name>A0A9P6DDK4_PLEER</name>
<proteinExistence type="predicted"/>
<organism evidence="1 2">
    <name type="scientific">Pleurotus eryngii</name>
    <name type="common">Boletus of the steppes</name>
    <dbReference type="NCBI Taxonomy" id="5323"/>
    <lineage>
        <taxon>Eukaryota</taxon>
        <taxon>Fungi</taxon>
        <taxon>Dikarya</taxon>
        <taxon>Basidiomycota</taxon>
        <taxon>Agaricomycotina</taxon>
        <taxon>Agaricomycetes</taxon>
        <taxon>Agaricomycetidae</taxon>
        <taxon>Agaricales</taxon>
        <taxon>Pleurotineae</taxon>
        <taxon>Pleurotaceae</taxon>
        <taxon>Pleurotus</taxon>
    </lineage>
</organism>
<dbReference type="EMBL" id="MU154618">
    <property type="protein sequence ID" value="KAF9491485.1"/>
    <property type="molecule type" value="Genomic_DNA"/>
</dbReference>
<dbReference type="InterPro" id="IPR040521">
    <property type="entry name" value="KDZ"/>
</dbReference>
<dbReference type="Pfam" id="PF18758">
    <property type="entry name" value="KDZ"/>
    <property type="match status" value="1"/>
</dbReference>
<accession>A0A9P6DDK4</accession>
<reference evidence="1" key="1">
    <citation type="submission" date="2020-11" db="EMBL/GenBank/DDBJ databases">
        <authorList>
            <consortium name="DOE Joint Genome Institute"/>
            <person name="Ahrendt S."/>
            <person name="Riley R."/>
            <person name="Andreopoulos W."/>
            <person name="Labutti K."/>
            <person name="Pangilinan J."/>
            <person name="Ruiz-Duenas F.J."/>
            <person name="Barrasa J.M."/>
            <person name="Sanchez-Garcia M."/>
            <person name="Camarero S."/>
            <person name="Miyauchi S."/>
            <person name="Serrano A."/>
            <person name="Linde D."/>
            <person name="Babiker R."/>
            <person name="Drula E."/>
            <person name="Ayuso-Fernandez I."/>
            <person name="Pacheco R."/>
            <person name="Padilla G."/>
            <person name="Ferreira P."/>
            <person name="Barriuso J."/>
            <person name="Kellner H."/>
            <person name="Castanera R."/>
            <person name="Alfaro M."/>
            <person name="Ramirez L."/>
            <person name="Pisabarro A.G."/>
            <person name="Kuo A."/>
            <person name="Tritt A."/>
            <person name="Lipzen A."/>
            <person name="He G."/>
            <person name="Yan M."/>
            <person name="Ng V."/>
            <person name="Cullen D."/>
            <person name="Martin F."/>
            <person name="Rosso M.-N."/>
            <person name="Henrissat B."/>
            <person name="Hibbett D."/>
            <person name="Martinez A.T."/>
            <person name="Grigoriev I.V."/>
        </authorList>
    </citation>
    <scope>NUCLEOTIDE SEQUENCE</scope>
    <source>
        <strain evidence="1">ATCC 90797</strain>
    </source>
</reference>
<dbReference type="Proteomes" id="UP000807025">
    <property type="component" value="Unassembled WGS sequence"/>
</dbReference>
<dbReference type="AlphaFoldDB" id="A0A9P6DDK4"/>
<protein>
    <submittedName>
        <fullName evidence="1">Uncharacterized protein</fullName>
    </submittedName>
</protein>
<gene>
    <name evidence="1" type="ORF">BDN71DRAFT_1398280</name>
</gene>
<dbReference type="OrthoDB" id="3257768at2759"/>
<evidence type="ECO:0000313" key="2">
    <source>
        <dbReference type="Proteomes" id="UP000807025"/>
    </source>
</evidence>
<evidence type="ECO:0000313" key="1">
    <source>
        <dbReference type="EMBL" id="KAF9491485.1"/>
    </source>
</evidence>
<comment type="caution">
    <text evidence="1">The sequence shown here is derived from an EMBL/GenBank/DDBJ whole genome shotgun (WGS) entry which is preliminary data.</text>
</comment>
<feature type="non-terminal residue" evidence="1">
    <location>
        <position position="1"/>
    </location>
</feature>